<dbReference type="VEuPathDB" id="FungiDB:RhiirA1_464298"/>
<feature type="compositionally biased region" description="Basic and acidic residues" evidence="2">
    <location>
        <begin position="1"/>
        <end position="11"/>
    </location>
</feature>
<gene>
    <name evidence="4" type="ORF">RhiirA1_464298</name>
    <name evidence="3" type="ORF">RhiirA5_421044</name>
</gene>
<comment type="caution">
    <text evidence="4">The sequence shown here is derived from an EMBL/GenBank/DDBJ whole genome shotgun (WGS) entry which is preliminary data.</text>
</comment>
<proteinExistence type="predicted"/>
<evidence type="ECO:0000313" key="5">
    <source>
        <dbReference type="Proteomes" id="UP000232688"/>
    </source>
</evidence>
<evidence type="ECO:0000256" key="2">
    <source>
        <dbReference type="SAM" id="MobiDB-lite"/>
    </source>
</evidence>
<feature type="compositionally biased region" description="Polar residues" evidence="2">
    <location>
        <begin position="238"/>
        <end position="247"/>
    </location>
</feature>
<organism evidence="4 5">
    <name type="scientific">Rhizophagus irregularis</name>
    <dbReference type="NCBI Taxonomy" id="588596"/>
    <lineage>
        <taxon>Eukaryota</taxon>
        <taxon>Fungi</taxon>
        <taxon>Fungi incertae sedis</taxon>
        <taxon>Mucoromycota</taxon>
        <taxon>Glomeromycotina</taxon>
        <taxon>Glomeromycetes</taxon>
        <taxon>Glomerales</taxon>
        <taxon>Glomeraceae</taxon>
        <taxon>Rhizophagus</taxon>
    </lineage>
</organism>
<evidence type="ECO:0000313" key="4">
    <source>
        <dbReference type="EMBL" id="PKC63049.1"/>
    </source>
</evidence>
<evidence type="ECO:0000313" key="6">
    <source>
        <dbReference type="Proteomes" id="UP000232722"/>
    </source>
</evidence>
<protein>
    <submittedName>
        <fullName evidence="4">Uncharacterized protein</fullName>
    </submittedName>
</protein>
<keyword evidence="1" id="KW-0175">Coiled coil</keyword>
<dbReference type="VEuPathDB" id="FungiDB:RhiirFUN_008429"/>
<feature type="region of interest" description="Disordered" evidence="2">
    <location>
        <begin position="1"/>
        <end position="23"/>
    </location>
</feature>
<reference evidence="4 5" key="3">
    <citation type="submission" date="2017-10" db="EMBL/GenBank/DDBJ databases">
        <title>Extensive intraspecific genome diversity in a model arbuscular mycorrhizal fungus.</title>
        <authorList>
            <person name="Chen E.C.H."/>
            <person name="Morin E."/>
            <person name="Baudet D."/>
            <person name="Noel J."/>
            <person name="Ndikumana S."/>
            <person name="Charron P."/>
            <person name="St-Onge C."/>
            <person name="Giorgi J."/>
            <person name="Grigoriev I.V."/>
            <person name="Roux C."/>
            <person name="Martin F.M."/>
            <person name="Corradi N."/>
        </authorList>
    </citation>
    <scope>NUCLEOTIDE SEQUENCE [LARGE SCALE GENOMIC DNA]</scope>
    <source>
        <strain evidence="4 5">A1</strain>
    </source>
</reference>
<dbReference type="VEuPathDB" id="FungiDB:FUN_008053"/>
<name>A0A2I1ESP2_9GLOM</name>
<reference evidence="4 5" key="4">
    <citation type="submission" date="2017-10" db="EMBL/GenBank/DDBJ databases">
        <title>Genome analyses suggest a sexual origin of heterokaryosis in a supposedly ancient asexual fungus.</title>
        <authorList>
            <person name="Corradi N."/>
            <person name="Sedzielewska K."/>
            <person name="Noel J."/>
            <person name="Charron P."/>
            <person name="Farinelli L."/>
            <person name="Marton T."/>
            <person name="Kruger M."/>
            <person name="Pelin A."/>
            <person name="Brachmann A."/>
            <person name="Corradi N."/>
        </authorList>
    </citation>
    <scope>NUCLEOTIDE SEQUENCE [LARGE SCALE GENOMIC DNA]</scope>
    <source>
        <strain evidence="4 5">A1</strain>
    </source>
</reference>
<feature type="compositionally biased region" description="Basic and acidic residues" evidence="2">
    <location>
        <begin position="248"/>
        <end position="260"/>
    </location>
</feature>
<sequence>MNENGCRDFVRHRQNIPHDNNQSPYIKYNELEKDKGELSTKNDNLLQKNTNLENQLKNIVQQKILLDNEISDLNEINQKQRQRIDCSQRSLDLVKDQIQNLEKEKEELEAKNNNLVQRNTNLEINLILLSKMLYLKMNNRGFVNVIDNKGENDEHPFINSRKDDLNKVMNIKSPRTVTEYLWIPNNTKVDQTIMKANDDDDDDADEKILIQKIQKLTLLQESLQRNFQYDYQILENIPQQSENQDQEPSTKFKGKEMVLY</sequence>
<dbReference type="OrthoDB" id="2336856at2759"/>
<evidence type="ECO:0000256" key="1">
    <source>
        <dbReference type="SAM" id="Coils"/>
    </source>
</evidence>
<dbReference type="EMBL" id="LLXH01000779">
    <property type="protein sequence ID" value="PKC63049.1"/>
    <property type="molecule type" value="Genomic_DNA"/>
</dbReference>
<accession>A0A2I1ESP2</accession>
<feature type="region of interest" description="Disordered" evidence="2">
    <location>
        <begin position="238"/>
        <end position="260"/>
    </location>
</feature>
<dbReference type="VEuPathDB" id="FungiDB:FUN_008036"/>
<dbReference type="EMBL" id="LLXJ01000889">
    <property type="protein sequence ID" value="PKC05327.1"/>
    <property type="molecule type" value="Genomic_DNA"/>
</dbReference>
<dbReference type="Proteomes" id="UP000232722">
    <property type="component" value="Unassembled WGS sequence"/>
</dbReference>
<dbReference type="AlphaFoldDB" id="A0A2I1ESP2"/>
<dbReference type="Proteomes" id="UP000232688">
    <property type="component" value="Unassembled WGS sequence"/>
</dbReference>
<evidence type="ECO:0000313" key="3">
    <source>
        <dbReference type="EMBL" id="PKC05327.1"/>
    </source>
</evidence>
<reference evidence="3 6" key="1">
    <citation type="submission" date="2016-04" db="EMBL/GenBank/DDBJ databases">
        <title>Genome analyses suggest a sexual origin of heterokaryosis in a supposedly ancient asexual fungus.</title>
        <authorList>
            <person name="Ropars J."/>
            <person name="Sedzielewska K."/>
            <person name="Noel J."/>
            <person name="Charron P."/>
            <person name="Farinelli L."/>
            <person name="Marton T."/>
            <person name="Kruger M."/>
            <person name="Pelin A."/>
            <person name="Brachmann A."/>
            <person name="Corradi N."/>
        </authorList>
    </citation>
    <scope>NUCLEOTIDE SEQUENCE [LARGE SCALE GENOMIC DNA]</scope>
    <source>
        <strain evidence="3 6">A5</strain>
    </source>
</reference>
<feature type="coiled-coil region" evidence="1">
    <location>
        <begin position="28"/>
        <end position="125"/>
    </location>
</feature>
<dbReference type="SMR" id="A0A2I1ESP2"/>
<reference evidence="3 6" key="2">
    <citation type="submission" date="2017-09" db="EMBL/GenBank/DDBJ databases">
        <title>Extensive intraspecific genome diversity in a model arbuscular mycorrhizal fungus.</title>
        <authorList>
            <person name="Chen E.C."/>
            <person name="Morin E."/>
            <person name="Beaudet D."/>
            <person name="Noel J."/>
            <person name="Ndikumana S."/>
            <person name="Charron P."/>
            <person name="St-Onge C."/>
            <person name="Giorgi J."/>
            <person name="Grigoriev I.V."/>
            <person name="Roux C."/>
            <person name="Martin F.M."/>
            <person name="Corradi N."/>
        </authorList>
    </citation>
    <scope>NUCLEOTIDE SEQUENCE [LARGE SCALE GENOMIC DNA]</scope>
    <source>
        <strain evidence="3 6">A5</strain>
    </source>
</reference>